<reference evidence="7" key="1">
    <citation type="submission" date="2016-05" db="EMBL/GenBank/DDBJ databases">
        <authorList>
            <person name="Lavstsen T."/>
            <person name="Jespersen J.S."/>
        </authorList>
    </citation>
    <scope>NUCLEOTIDE SEQUENCE</scope>
    <source>
        <tissue evidence="7">Brain</tissue>
    </source>
</reference>
<dbReference type="GO" id="GO:0005694">
    <property type="term" value="C:chromosome"/>
    <property type="evidence" value="ECO:0007669"/>
    <property type="project" value="UniProtKB-SubCell"/>
</dbReference>
<dbReference type="Pfam" id="PF02301">
    <property type="entry name" value="HORMA"/>
    <property type="match status" value="1"/>
</dbReference>
<comment type="subcellular location">
    <subcellularLocation>
        <location evidence="2">Chromosome</location>
    </subcellularLocation>
    <subcellularLocation>
        <location evidence="1">Nucleus</location>
    </subcellularLocation>
</comment>
<evidence type="ECO:0000256" key="3">
    <source>
        <dbReference type="ARBA" id="ARBA00022454"/>
    </source>
</evidence>
<proteinExistence type="predicted"/>
<accession>A0A1A7W6L0</accession>
<gene>
    <name evidence="7" type="primary">ZTE38</name>
</gene>
<evidence type="ECO:0000256" key="2">
    <source>
        <dbReference type="ARBA" id="ARBA00004286"/>
    </source>
</evidence>
<feature type="domain" description="HORMA" evidence="6">
    <location>
        <begin position="26"/>
        <end position="93"/>
    </location>
</feature>
<dbReference type="InterPro" id="IPR003511">
    <property type="entry name" value="HORMA_dom"/>
</dbReference>
<dbReference type="PROSITE" id="PS50815">
    <property type="entry name" value="HORMA"/>
    <property type="match status" value="1"/>
</dbReference>
<evidence type="ECO:0000256" key="5">
    <source>
        <dbReference type="ARBA" id="ARBA00023254"/>
    </source>
</evidence>
<dbReference type="InterPro" id="IPR051294">
    <property type="entry name" value="HORMA_MeioticProgression"/>
</dbReference>
<evidence type="ECO:0000256" key="4">
    <source>
        <dbReference type="ARBA" id="ARBA00023242"/>
    </source>
</evidence>
<dbReference type="Gene3D" id="3.30.900.10">
    <property type="entry name" value="HORMA domain"/>
    <property type="match status" value="1"/>
</dbReference>
<feature type="non-terminal residue" evidence="7">
    <location>
        <position position="1"/>
    </location>
</feature>
<keyword evidence="5" id="KW-0469">Meiosis</keyword>
<keyword evidence="4" id="KW-0539">Nucleus</keyword>
<organism evidence="7">
    <name type="scientific">Iconisemion striatum</name>
    <dbReference type="NCBI Taxonomy" id="60296"/>
    <lineage>
        <taxon>Eukaryota</taxon>
        <taxon>Metazoa</taxon>
        <taxon>Chordata</taxon>
        <taxon>Craniata</taxon>
        <taxon>Vertebrata</taxon>
        <taxon>Euteleostomi</taxon>
        <taxon>Actinopterygii</taxon>
        <taxon>Neopterygii</taxon>
        <taxon>Teleostei</taxon>
        <taxon>Neoteleostei</taxon>
        <taxon>Acanthomorphata</taxon>
        <taxon>Ovalentaria</taxon>
        <taxon>Atherinomorphae</taxon>
        <taxon>Cyprinodontiformes</taxon>
        <taxon>Nothobranchiidae</taxon>
        <taxon>Iconisemion</taxon>
    </lineage>
</organism>
<name>A0A1A7W6L0_9TELE</name>
<evidence type="ECO:0000259" key="6">
    <source>
        <dbReference type="PROSITE" id="PS50815"/>
    </source>
</evidence>
<dbReference type="PANTHER" id="PTHR48225:SF4">
    <property type="entry name" value="ZEBRAFISH TESTIS-EXPRESSED 38"/>
    <property type="match status" value="1"/>
</dbReference>
<keyword evidence="3" id="KW-0158">Chromosome</keyword>
<dbReference type="GO" id="GO:0051321">
    <property type="term" value="P:meiotic cell cycle"/>
    <property type="evidence" value="ECO:0007669"/>
    <property type="project" value="UniProtKB-KW"/>
</dbReference>
<dbReference type="PANTHER" id="PTHR48225">
    <property type="entry name" value="HORMA DOMAIN-CONTAINING PROTEIN 1"/>
    <property type="match status" value="1"/>
</dbReference>
<dbReference type="AlphaFoldDB" id="A0A1A7W6L0"/>
<evidence type="ECO:0000313" key="7">
    <source>
        <dbReference type="EMBL" id="SBP01523.1"/>
    </source>
</evidence>
<evidence type="ECO:0000256" key="1">
    <source>
        <dbReference type="ARBA" id="ARBA00004123"/>
    </source>
</evidence>
<dbReference type="GO" id="GO:0005634">
    <property type="term" value="C:nucleus"/>
    <property type="evidence" value="ECO:0007669"/>
    <property type="project" value="UniProtKB-SubCell"/>
</dbReference>
<protein>
    <submittedName>
        <fullName evidence="7">Zebrafish testis-expressed 38</fullName>
    </submittedName>
</protein>
<dbReference type="InterPro" id="IPR036570">
    <property type="entry name" value="HORMA_dom_sf"/>
</dbReference>
<feature type="non-terminal residue" evidence="7">
    <location>
        <position position="93"/>
    </location>
</feature>
<reference evidence="7" key="2">
    <citation type="submission" date="2016-06" db="EMBL/GenBank/DDBJ databases">
        <title>The genome of a short-lived fish provides insights into sex chromosome evolution and the genetic control of aging.</title>
        <authorList>
            <person name="Reichwald K."/>
            <person name="Felder M."/>
            <person name="Petzold A."/>
            <person name="Koch P."/>
            <person name="Groth M."/>
            <person name="Platzer M."/>
        </authorList>
    </citation>
    <scope>NUCLEOTIDE SEQUENCE</scope>
    <source>
        <tissue evidence="7">Brain</tissue>
    </source>
</reference>
<sequence length="93" mass="11134">SFERYFVVFWFVKWSGLFLGDLKTQQESLTFVKRMMAVAVSSITYLRGIFPEYAYRSRYLEGELKHKFFKHLGKSRKCNYSVGLRDLKTRCNK</sequence>
<dbReference type="SUPFAM" id="SSF56019">
    <property type="entry name" value="The spindle assembly checkpoint protein mad2"/>
    <property type="match status" value="1"/>
</dbReference>
<dbReference type="EMBL" id="HADW01000123">
    <property type="protein sequence ID" value="SBP01523.1"/>
    <property type="molecule type" value="Transcribed_RNA"/>
</dbReference>